<keyword evidence="2" id="KW-0012">Acyltransferase</keyword>
<organism evidence="4 5">
    <name type="scientific">Psychrobacter alimentarius</name>
    <dbReference type="NCBI Taxonomy" id="261164"/>
    <lineage>
        <taxon>Bacteria</taxon>
        <taxon>Pseudomonadati</taxon>
        <taxon>Pseudomonadota</taxon>
        <taxon>Gammaproteobacteria</taxon>
        <taxon>Moraxellales</taxon>
        <taxon>Moraxellaceae</taxon>
        <taxon>Psychrobacter</taxon>
    </lineage>
</organism>
<proteinExistence type="predicted"/>
<sequence length="141" mass="16585">MIRKYRKDDIEILLDIWLRASIEAHDFIAPDFWRSQVNNMRNIYIPASENYVYERESKVLGFYSLHENTLAAIFVSPENQRAGIGKQLMNHAKKQRENIVLSVYKENEPSFNFYLSQGFTVVSEQIDEHTGRQEYTMSTSI</sequence>
<dbReference type="EMBL" id="CP014945">
    <property type="protein sequence ID" value="AMT95829.1"/>
    <property type="molecule type" value="Genomic_DNA"/>
</dbReference>
<accession>A0ABN4MYC2</accession>
<dbReference type="PANTHER" id="PTHR43800">
    <property type="entry name" value="PEPTIDYL-LYSINE N-ACETYLTRANSFERASE YJAB"/>
    <property type="match status" value="1"/>
</dbReference>
<evidence type="ECO:0000256" key="1">
    <source>
        <dbReference type="ARBA" id="ARBA00022679"/>
    </source>
</evidence>
<dbReference type="GeneID" id="33061144"/>
<dbReference type="Gene3D" id="3.40.630.30">
    <property type="match status" value="1"/>
</dbReference>
<name>A0ABN4MYC2_9GAMM</name>
<evidence type="ECO:0000313" key="5">
    <source>
        <dbReference type="Proteomes" id="UP000076104"/>
    </source>
</evidence>
<protein>
    <submittedName>
        <fullName evidence="4">GCN5 family acetyltransferase</fullName>
    </submittedName>
</protein>
<dbReference type="InterPro" id="IPR000182">
    <property type="entry name" value="GNAT_dom"/>
</dbReference>
<keyword evidence="1" id="KW-0808">Transferase</keyword>
<dbReference type="Pfam" id="PF13508">
    <property type="entry name" value="Acetyltransf_7"/>
    <property type="match status" value="1"/>
</dbReference>
<evidence type="ECO:0000313" key="4">
    <source>
        <dbReference type="EMBL" id="AMT95829.1"/>
    </source>
</evidence>
<feature type="domain" description="N-acetyltransferase" evidence="3">
    <location>
        <begin position="1"/>
        <end position="141"/>
    </location>
</feature>
<dbReference type="RefSeq" id="WP_062843609.1">
    <property type="nucleotide sequence ID" value="NZ_CP014945.1"/>
</dbReference>
<dbReference type="PANTHER" id="PTHR43800:SF1">
    <property type="entry name" value="PEPTIDYL-LYSINE N-ACETYLTRANSFERASE YJAB"/>
    <property type="match status" value="1"/>
</dbReference>
<dbReference type="Proteomes" id="UP000076104">
    <property type="component" value="Chromosome"/>
</dbReference>
<reference evidence="4 5" key="1">
    <citation type="submission" date="2016-03" db="EMBL/GenBank/DDBJ databases">
        <title>Genome sequencing of Psychrobacter alimentarius PAMC 27889.</title>
        <authorList>
            <person name="Lee J."/>
            <person name="Kim O.-S."/>
        </authorList>
    </citation>
    <scope>NUCLEOTIDE SEQUENCE [LARGE SCALE GENOMIC DNA]</scope>
    <source>
        <strain evidence="4 5">PAMC 27889</strain>
    </source>
</reference>
<gene>
    <name evidence="4" type="ORF">A3K91_0193</name>
</gene>
<dbReference type="SUPFAM" id="SSF55729">
    <property type="entry name" value="Acyl-CoA N-acyltransferases (Nat)"/>
    <property type="match status" value="1"/>
</dbReference>
<evidence type="ECO:0000256" key="2">
    <source>
        <dbReference type="ARBA" id="ARBA00023315"/>
    </source>
</evidence>
<dbReference type="PROSITE" id="PS51186">
    <property type="entry name" value="GNAT"/>
    <property type="match status" value="1"/>
</dbReference>
<dbReference type="CDD" id="cd04301">
    <property type="entry name" value="NAT_SF"/>
    <property type="match status" value="1"/>
</dbReference>
<dbReference type="InterPro" id="IPR016181">
    <property type="entry name" value="Acyl_CoA_acyltransferase"/>
</dbReference>
<evidence type="ECO:0000259" key="3">
    <source>
        <dbReference type="PROSITE" id="PS51186"/>
    </source>
</evidence>
<keyword evidence="5" id="KW-1185">Reference proteome</keyword>
<dbReference type="NCBIfam" id="NF007853">
    <property type="entry name" value="PRK10562.1"/>
    <property type="match status" value="1"/>
</dbReference>